<proteinExistence type="predicted"/>
<dbReference type="CDD" id="cd00833">
    <property type="entry name" value="PKS"/>
    <property type="match status" value="1"/>
</dbReference>
<protein>
    <submittedName>
        <fullName evidence="4">Thiolase-like protein</fullName>
    </submittedName>
</protein>
<dbReference type="GO" id="GO:0004312">
    <property type="term" value="F:fatty acid synthase activity"/>
    <property type="evidence" value="ECO:0007669"/>
    <property type="project" value="TreeGrafter"/>
</dbReference>
<dbReference type="SUPFAM" id="SSF53901">
    <property type="entry name" value="Thiolase-like"/>
    <property type="match status" value="1"/>
</dbReference>
<evidence type="ECO:0000256" key="1">
    <source>
        <dbReference type="ARBA" id="ARBA00022450"/>
    </source>
</evidence>
<evidence type="ECO:0000313" key="5">
    <source>
        <dbReference type="Proteomes" id="UP000807769"/>
    </source>
</evidence>
<dbReference type="GO" id="GO:0044550">
    <property type="term" value="P:secondary metabolite biosynthetic process"/>
    <property type="evidence" value="ECO:0007669"/>
    <property type="project" value="TreeGrafter"/>
</dbReference>
<dbReference type="EMBL" id="JABBWG010000001">
    <property type="protein sequence ID" value="KAG1827581.1"/>
    <property type="molecule type" value="Genomic_DNA"/>
</dbReference>
<dbReference type="OrthoDB" id="329835at2759"/>
<dbReference type="PANTHER" id="PTHR43775">
    <property type="entry name" value="FATTY ACID SYNTHASE"/>
    <property type="match status" value="1"/>
</dbReference>
<comment type="caution">
    <text evidence="4">The sequence shown here is derived from an EMBL/GenBank/DDBJ whole genome shotgun (WGS) entry which is preliminary data.</text>
</comment>
<keyword evidence="1" id="KW-0596">Phosphopantetheine</keyword>
<reference evidence="4" key="1">
    <citation type="journal article" date="2020" name="New Phytol.">
        <title>Comparative genomics reveals dynamic genome evolution in host specialist ectomycorrhizal fungi.</title>
        <authorList>
            <person name="Lofgren L.A."/>
            <person name="Nguyen N.H."/>
            <person name="Vilgalys R."/>
            <person name="Ruytinx J."/>
            <person name="Liao H.L."/>
            <person name="Branco S."/>
            <person name="Kuo A."/>
            <person name="LaButti K."/>
            <person name="Lipzen A."/>
            <person name="Andreopoulos W."/>
            <person name="Pangilinan J."/>
            <person name="Riley R."/>
            <person name="Hundley H."/>
            <person name="Na H."/>
            <person name="Barry K."/>
            <person name="Grigoriev I.V."/>
            <person name="Stajich J.E."/>
            <person name="Kennedy P.G."/>
        </authorList>
    </citation>
    <scope>NUCLEOTIDE SEQUENCE</scope>
    <source>
        <strain evidence="4">MN1</strain>
    </source>
</reference>
<sequence>CCADQNGDCNAAIAGGVNVMLSPDMFIGLDHGHFLSPTSQCKSFDASADSYSQSEGCSLFVLKRLSDTVAENDNILGVICSIDINQSGLAHSITHLHIPSQVALMNRLFKNSGVNASRVSVVEAHGTGTQAGDFSELQRLPVATHA</sequence>
<evidence type="ECO:0000313" key="4">
    <source>
        <dbReference type="EMBL" id="KAG1827581.1"/>
    </source>
</evidence>
<dbReference type="SMART" id="SM00825">
    <property type="entry name" value="PKS_KS"/>
    <property type="match status" value="1"/>
</dbReference>
<dbReference type="Pfam" id="PF00109">
    <property type="entry name" value="ketoacyl-synt"/>
    <property type="match status" value="1"/>
</dbReference>
<dbReference type="AlphaFoldDB" id="A0A9P7EQP0"/>
<keyword evidence="2" id="KW-0597">Phosphoprotein</keyword>
<accession>A0A9P7EQP0</accession>
<dbReference type="GO" id="GO:0006633">
    <property type="term" value="P:fatty acid biosynthetic process"/>
    <property type="evidence" value="ECO:0007669"/>
    <property type="project" value="TreeGrafter"/>
</dbReference>
<dbReference type="Gene3D" id="3.40.47.10">
    <property type="match status" value="1"/>
</dbReference>
<dbReference type="InterPro" id="IPR020841">
    <property type="entry name" value="PKS_Beta-ketoAc_synthase_dom"/>
</dbReference>
<feature type="domain" description="Ketosynthase family 3 (KS3)" evidence="3">
    <location>
        <begin position="1"/>
        <end position="146"/>
    </location>
</feature>
<dbReference type="InterPro" id="IPR014031">
    <property type="entry name" value="Ketoacyl_synth_C"/>
</dbReference>
<dbReference type="InterPro" id="IPR050091">
    <property type="entry name" value="PKS_NRPS_Biosynth_Enz"/>
</dbReference>
<organism evidence="4 5">
    <name type="scientific">Suillus subaureus</name>
    <dbReference type="NCBI Taxonomy" id="48587"/>
    <lineage>
        <taxon>Eukaryota</taxon>
        <taxon>Fungi</taxon>
        <taxon>Dikarya</taxon>
        <taxon>Basidiomycota</taxon>
        <taxon>Agaricomycotina</taxon>
        <taxon>Agaricomycetes</taxon>
        <taxon>Agaricomycetidae</taxon>
        <taxon>Boletales</taxon>
        <taxon>Suillineae</taxon>
        <taxon>Suillaceae</taxon>
        <taxon>Suillus</taxon>
    </lineage>
</organism>
<dbReference type="InterPro" id="IPR016039">
    <property type="entry name" value="Thiolase-like"/>
</dbReference>
<gene>
    <name evidence="4" type="ORF">BJ212DRAFT_1256824</name>
</gene>
<dbReference type="PANTHER" id="PTHR43775:SF37">
    <property type="entry name" value="SI:DKEY-61P9.11"/>
    <property type="match status" value="1"/>
</dbReference>
<dbReference type="Pfam" id="PF02801">
    <property type="entry name" value="Ketoacyl-synt_C"/>
    <property type="match status" value="1"/>
</dbReference>
<evidence type="ECO:0000256" key="2">
    <source>
        <dbReference type="ARBA" id="ARBA00022553"/>
    </source>
</evidence>
<dbReference type="RefSeq" id="XP_041200428.1">
    <property type="nucleotide sequence ID" value="XM_041329816.1"/>
</dbReference>
<dbReference type="Proteomes" id="UP000807769">
    <property type="component" value="Unassembled WGS sequence"/>
</dbReference>
<name>A0A9P7EQP0_9AGAM</name>
<feature type="non-terminal residue" evidence="4">
    <location>
        <position position="1"/>
    </location>
</feature>
<keyword evidence="5" id="KW-1185">Reference proteome</keyword>
<dbReference type="PROSITE" id="PS52004">
    <property type="entry name" value="KS3_2"/>
    <property type="match status" value="1"/>
</dbReference>
<evidence type="ECO:0000259" key="3">
    <source>
        <dbReference type="PROSITE" id="PS52004"/>
    </source>
</evidence>
<dbReference type="InterPro" id="IPR014030">
    <property type="entry name" value="Ketoacyl_synth_N"/>
</dbReference>
<dbReference type="GeneID" id="64623833"/>